<keyword evidence="2 3" id="KW-0802">TPR repeat</keyword>
<evidence type="ECO:0000313" key="5">
    <source>
        <dbReference type="EMBL" id="KKU22398.1"/>
    </source>
</evidence>
<evidence type="ECO:0000313" key="6">
    <source>
        <dbReference type="Proteomes" id="UP000034569"/>
    </source>
</evidence>
<dbReference type="PANTHER" id="PTHR44227:SF3">
    <property type="entry name" value="PROTEIN O-MANNOSYL-TRANSFERASE TMTC4"/>
    <property type="match status" value="1"/>
</dbReference>
<sequence length="590" mass="68652">MRSHLLKLKEYFYNDRFVILLFAFLGFVLYVNTFPNRMFWDDYDFILNNRFIKDWSFFPKFFSESIVAGSGLLSDYWRPTLLFVFSLEWRLFGDWAAGWHFVNASFHVADAILLFFILSKILKKRWMPLFAALIFLAHPLQTEAVTYVNSLGDSLSVFFIFSGILFFLKYKFSGRPQFSSGYYWLSLGAYVFALMSKETAVIMPALIFLIDFLFLNPVLDLKEKFKSALKSIWPFIVIAGVYILLRATVLNFRNSFNLYDEENFFTSNFYFRLFTFFRILTVYFGLLFWPLNLHMERSVEVATFLFSPLVIFGAVIFFGLLAMAFAKFRQSPILSFGIFWFFIGLFPTSNVFVPINGLLYEHWLYLPLVGIFLVLIWLGTSFAEKYPGLAPKAAGLGIFAVFLIFLSVLTIDRNGDWRDPITFYEQTLKYAPESYRVINNLGMAYADKGERENAEITYKKAITLDPSNAVAYHNLGNTYRETGKKDAAMENWRIAVKLDPKFVFSYRAMADTYLKDKDYQKAREVLEKYVEYDASKVETLVLLAQIALEEKNLTAALKYLESARELEPNNQFFQASVSDVRSLLERQSQN</sequence>
<feature type="transmembrane region" description="Helical" evidence="4">
    <location>
        <begin position="364"/>
        <end position="383"/>
    </location>
</feature>
<name>A0A0G1QX59_9BACT</name>
<dbReference type="EMBL" id="LCLU01000012">
    <property type="protein sequence ID" value="KKU22398.1"/>
    <property type="molecule type" value="Genomic_DNA"/>
</dbReference>
<dbReference type="Proteomes" id="UP000034569">
    <property type="component" value="Unassembled WGS sequence"/>
</dbReference>
<feature type="repeat" description="TPR" evidence="3">
    <location>
        <begin position="469"/>
        <end position="502"/>
    </location>
</feature>
<gene>
    <name evidence="5" type="ORF">UX33_C0012G0002</name>
</gene>
<dbReference type="PANTHER" id="PTHR44227">
    <property type="match status" value="1"/>
</dbReference>
<keyword evidence="4" id="KW-0472">Membrane</keyword>
<feature type="transmembrane region" description="Helical" evidence="4">
    <location>
        <begin position="269"/>
        <end position="289"/>
    </location>
</feature>
<dbReference type="Gene3D" id="1.25.40.10">
    <property type="entry name" value="Tetratricopeptide repeat domain"/>
    <property type="match status" value="1"/>
</dbReference>
<feature type="transmembrane region" description="Helical" evidence="4">
    <location>
        <begin position="389"/>
        <end position="411"/>
    </location>
</feature>
<organism evidence="5 6">
    <name type="scientific">Candidatus Azambacteria bacterium GW2011_GWC1_46_13</name>
    <dbReference type="NCBI Taxonomy" id="1618619"/>
    <lineage>
        <taxon>Bacteria</taxon>
        <taxon>Candidatus Azamiibacteriota</taxon>
    </lineage>
</organism>
<feature type="repeat" description="TPR" evidence="3">
    <location>
        <begin position="537"/>
        <end position="570"/>
    </location>
</feature>
<dbReference type="SMART" id="SM00028">
    <property type="entry name" value="TPR"/>
    <property type="match status" value="4"/>
</dbReference>
<feature type="transmembrane region" description="Helical" evidence="4">
    <location>
        <begin position="332"/>
        <end position="352"/>
    </location>
</feature>
<feature type="transmembrane region" description="Helical" evidence="4">
    <location>
        <begin position="12"/>
        <end position="31"/>
    </location>
</feature>
<proteinExistence type="predicted"/>
<keyword evidence="4" id="KW-0812">Transmembrane</keyword>
<keyword evidence="1" id="KW-0677">Repeat</keyword>
<feature type="transmembrane region" description="Helical" evidence="4">
    <location>
        <begin position="97"/>
        <end position="118"/>
    </location>
</feature>
<reference evidence="5 6" key="1">
    <citation type="journal article" date="2015" name="Nature">
        <title>rRNA introns, odd ribosomes, and small enigmatic genomes across a large radiation of phyla.</title>
        <authorList>
            <person name="Brown C.T."/>
            <person name="Hug L.A."/>
            <person name="Thomas B.C."/>
            <person name="Sharon I."/>
            <person name="Castelle C.J."/>
            <person name="Singh A."/>
            <person name="Wilkins M.J."/>
            <person name="Williams K.H."/>
            <person name="Banfield J.F."/>
        </authorList>
    </citation>
    <scope>NUCLEOTIDE SEQUENCE [LARGE SCALE GENOMIC DNA]</scope>
</reference>
<feature type="transmembrane region" description="Helical" evidence="4">
    <location>
        <begin position="180"/>
        <end position="195"/>
    </location>
</feature>
<protein>
    <submittedName>
        <fullName evidence="5">Uncharacterized protein</fullName>
    </submittedName>
</protein>
<dbReference type="SUPFAM" id="SSF48452">
    <property type="entry name" value="TPR-like"/>
    <property type="match status" value="1"/>
</dbReference>
<feature type="repeat" description="TPR" evidence="3">
    <location>
        <begin position="435"/>
        <end position="468"/>
    </location>
</feature>
<evidence type="ECO:0000256" key="3">
    <source>
        <dbReference type="PROSITE-ProRule" id="PRU00339"/>
    </source>
</evidence>
<accession>A0A0G1QX59</accession>
<dbReference type="InterPro" id="IPR019734">
    <property type="entry name" value="TPR_rpt"/>
</dbReference>
<evidence type="ECO:0000256" key="4">
    <source>
        <dbReference type="SAM" id="Phobius"/>
    </source>
</evidence>
<feature type="transmembrane region" description="Helical" evidence="4">
    <location>
        <begin position="301"/>
        <end position="326"/>
    </location>
</feature>
<keyword evidence="4" id="KW-1133">Transmembrane helix</keyword>
<feature type="transmembrane region" description="Helical" evidence="4">
    <location>
        <begin position="147"/>
        <end position="168"/>
    </location>
</feature>
<feature type="transmembrane region" description="Helical" evidence="4">
    <location>
        <begin position="231"/>
        <end position="249"/>
    </location>
</feature>
<evidence type="ECO:0000256" key="1">
    <source>
        <dbReference type="ARBA" id="ARBA00022737"/>
    </source>
</evidence>
<dbReference type="PROSITE" id="PS50005">
    <property type="entry name" value="TPR"/>
    <property type="match status" value="3"/>
</dbReference>
<dbReference type="PROSITE" id="PS50293">
    <property type="entry name" value="TPR_REGION"/>
    <property type="match status" value="2"/>
</dbReference>
<dbReference type="InterPro" id="IPR011990">
    <property type="entry name" value="TPR-like_helical_dom_sf"/>
</dbReference>
<feature type="transmembrane region" description="Helical" evidence="4">
    <location>
        <begin position="125"/>
        <end position="141"/>
    </location>
</feature>
<evidence type="ECO:0000256" key="2">
    <source>
        <dbReference type="ARBA" id="ARBA00022803"/>
    </source>
</evidence>
<dbReference type="Pfam" id="PF13414">
    <property type="entry name" value="TPR_11"/>
    <property type="match status" value="1"/>
</dbReference>
<dbReference type="Pfam" id="PF14559">
    <property type="entry name" value="TPR_19"/>
    <property type="match status" value="1"/>
</dbReference>
<dbReference type="InterPro" id="IPR052346">
    <property type="entry name" value="O-mannosyl-transferase_TMTC"/>
</dbReference>
<comment type="caution">
    <text evidence="5">The sequence shown here is derived from an EMBL/GenBank/DDBJ whole genome shotgun (WGS) entry which is preliminary data.</text>
</comment>
<dbReference type="AlphaFoldDB" id="A0A0G1QX59"/>
<feature type="transmembrane region" description="Helical" evidence="4">
    <location>
        <begin position="201"/>
        <end position="219"/>
    </location>
</feature>